<sequence length="382" mass="43658">MDNTMRMDKNSQASENGDEEEDELATPMVISDVLRPPQHRTKKSLSSMVTGSSQTPSSARTSQQTPVKPLQSPSQTRLAVHIRSSPIIPFTPINAPATRDSPAPHSRLSRIRGQRTSETPVRSPTSGSLANLGTKVESPSGSEPRKRGRPKGWKPGQPYSTDPDSRYRKRERREAESRTQERSPGPGKIQGQPQEAKRRGRPPRPLEPSVREQYLQSKPDYIPYKCEWALSQDSQQQEPTLCPAELQNMDTLRRHVFLIHGDGDPLVCRFSHCKDRNPPLRFKTEKEFESHMETKHFAIYLWHLGEGYQNNGIWTLKNKSDELPAYLFDKVGNQVTPSVRDQRLESDLQHKERKRKLKRLLNEQNENAISDEEWMKQMLGIS</sequence>
<organism evidence="2 3">
    <name type="scientific">Xylaria multiplex</name>
    <dbReference type="NCBI Taxonomy" id="323545"/>
    <lineage>
        <taxon>Eukaryota</taxon>
        <taxon>Fungi</taxon>
        <taxon>Dikarya</taxon>
        <taxon>Ascomycota</taxon>
        <taxon>Pezizomycotina</taxon>
        <taxon>Sordariomycetes</taxon>
        <taxon>Xylariomycetidae</taxon>
        <taxon>Xylariales</taxon>
        <taxon>Xylariaceae</taxon>
        <taxon>Xylaria</taxon>
    </lineage>
</organism>
<feature type="region of interest" description="Disordered" evidence="1">
    <location>
        <begin position="1"/>
        <end position="213"/>
    </location>
</feature>
<dbReference type="InParanoid" id="A0A7C8J1B8"/>
<feature type="compositionally biased region" description="Polar residues" evidence="1">
    <location>
        <begin position="44"/>
        <end position="77"/>
    </location>
</feature>
<evidence type="ECO:0000313" key="2">
    <source>
        <dbReference type="EMBL" id="KAF2971502.1"/>
    </source>
</evidence>
<dbReference type="EMBL" id="WUBL01000013">
    <property type="protein sequence ID" value="KAF2971502.1"/>
    <property type="molecule type" value="Genomic_DNA"/>
</dbReference>
<protein>
    <recommendedName>
        <fullName evidence="4">C2H2-type domain-containing protein</fullName>
    </recommendedName>
</protein>
<reference evidence="2 3" key="1">
    <citation type="submission" date="2019-12" db="EMBL/GenBank/DDBJ databases">
        <title>Draft genome sequence of the ascomycete Xylaria multiplex DSM 110363.</title>
        <authorList>
            <person name="Buettner E."/>
            <person name="Kellner H."/>
        </authorList>
    </citation>
    <scope>NUCLEOTIDE SEQUENCE [LARGE SCALE GENOMIC DNA]</scope>
    <source>
        <strain evidence="2 3">DSM 110363</strain>
    </source>
</reference>
<name>A0A7C8J1B8_9PEZI</name>
<comment type="caution">
    <text evidence="2">The sequence shown here is derived from an EMBL/GenBank/DDBJ whole genome shotgun (WGS) entry which is preliminary data.</text>
</comment>
<evidence type="ECO:0000256" key="1">
    <source>
        <dbReference type="SAM" id="MobiDB-lite"/>
    </source>
</evidence>
<keyword evidence="3" id="KW-1185">Reference proteome</keyword>
<evidence type="ECO:0008006" key="4">
    <source>
        <dbReference type="Google" id="ProtNLM"/>
    </source>
</evidence>
<dbReference type="AlphaFoldDB" id="A0A7C8J1B8"/>
<feature type="compositionally biased region" description="Polar residues" evidence="1">
    <location>
        <begin position="114"/>
        <end position="141"/>
    </location>
</feature>
<accession>A0A7C8J1B8</accession>
<dbReference type="Proteomes" id="UP000481858">
    <property type="component" value="Unassembled WGS sequence"/>
</dbReference>
<proteinExistence type="predicted"/>
<gene>
    <name evidence="2" type="ORF">GQX73_g2097</name>
</gene>
<dbReference type="OrthoDB" id="5424797at2759"/>
<feature type="compositionally biased region" description="Basic and acidic residues" evidence="1">
    <location>
        <begin position="172"/>
        <end position="181"/>
    </location>
</feature>
<evidence type="ECO:0000313" key="3">
    <source>
        <dbReference type="Proteomes" id="UP000481858"/>
    </source>
</evidence>